<feature type="transmembrane region" description="Helical" evidence="6">
    <location>
        <begin position="191"/>
        <end position="216"/>
    </location>
</feature>
<feature type="transmembrane region" description="Helical" evidence="6">
    <location>
        <begin position="62"/>
        <end position="84"/>
    </location>
</feature>
<dbReference type="Gene3D" id="1.20.1740.10">
    <property type="entry name" value="Amino acid/polyamine transporter I"/>
    <property type="match status" value="1"/>
</dbReference>
<dbReference type="OrthoDB" id="9762947at2"/>
<feature type="transmembrane region" description="Helical" evidence="6">
    <location>
        <begin position="341"/>
        <end position="364"/>
    </location>
</feature>
<evidence type="ECO:0000313" key="7">
    <source>
        <dbReference type="EMBL" id="RSK46968.1"/>
    </source>
</evidence>
<dbReference type="AlphaFoldDB" id="A0A3R9P234"/>
<feature type="transmembrane region" description="Helical" evidence="6">
    <location>
        <begin position="252"/>
        <end position="276"/>
    </location>
</feature>
<keyword evidence="4 6" id="KW-1133">Transmembrane helix</keyword>
<proteinExistence type="predicted"/>
<dbReference type="PANTHER" id="PTHR43243:SF4">
    <property type="entry name" value="CATIONIC AMINO ACID TRANSPORTER 4"/>
    <property type="match status" value="1"/>
</dbReference>
<evidence type="ECO:0000256" key="3">
    <source>
        <dbReference type="ARBA" id="ARBA00022692"/>
    </source>
</evidence>
<dbReference type="PIRSF" id="PIRSF006060">
    <property type="entry name" value="AA_transporter"/>
    <property type="match status" value="1"/>
</dbReference>
<name>A0A3R9P234_9BACT</name>
<feature type="transmembrane region" description="Helical" evidence="6">
    <location>
        <begin position="105"/>
        <end position="129"/>
    </location>
</feature>
<evidence type="ECO:0000256" key="2">
    <source>
        <dbReference type="ARBA" id="ARBA00022448"/>
    </source>
</evidence>
<evidence type="ECO:0000256" key="4">
    <source>
        <dbReference type="ARBA" id="ARBA00022989"/>
    </source>
</evidence>
<keyword evidence="3 6" id="KW-0812">Transmembrane</keyword>
<accession>A0A3R9P234</accession>
<protein>
    <submittedName>
        <fullName evidence="7">Amino acid permease</fullName>
    </submittedName>
</protein>
<evidence type="ECO:0000256" key="1">
    <source>
        <dbReference type="ARBA" id="ARBA00004141"/>
    </source>
</evidence>
<keyword evidence="5 6" id="KW-0472">Membrane</keyword>
<gene>
    <name evidence="7" type="ORF">EI291_16730</name>
</gene>
<dbReference type="InterPro" id="IPR002293">
    <property type="entry name" value="AA/rel_permease1"/>
</dbReference>
<dbReference type="PANTHER" id="PTHR43243">
    <property type="entry name" value="INNER MEMBRANE TRANSPORTER YGJI-RELATED"/>
    <property type="match status" value="1"/>
</dbReference>
<comment type="subcellular location">
    <subcellularLocation>
        <location evidence="1">Membrane</location>
        <topology evidence="1">Multi-pass membrane protein</topology>
    </subcellularLocation>
</comment>
<feature type="transmembrane region" description="Helical" evidence="6">
    <location>
        <begin position="162"/>
        <end position="184"/>
    </location>
</feature>
<feature type="transmembrane region" description="Helical" evidence="6">
    <location>
        <begin position="457"/>
        <end position="474"/>
    </location>
</feature>
<evidence type="ECO:0000256" key="5">
    <source>
        <dbReference type="ARBA" id="ARBA00023136"/>
    </source>
</evidence>
<dbReference type="EMBL" id="RWIT01000011">
    <property type="protein sequence ID" value="RSK46968.1"/>
    <property type="molecule type" value="Genomic_DNA"/>
</dbReference>
<feature type="transmembrane region" description="Helical" evidence="6">
    <location>
        <begin position="288"/>
        <end position="308"/>
    </location>
</feature>
<organism evidence="7 8">
    <name type="scientific">Hymenobacter rigui</name>
    <dbReference type="NCBI Taxonomy" id="334424"/>
    <lineage>
        <taxon>Bacteria</taxon>
        <taxon>Pseudomonadati</taxon>
        <taxon>Bacteroidota</taxon>
        <taxon>Cytophagia</taxon>
        <taxon>Cytophagales</taxon>
        <taxon>Hymenobacteraceae</taxon>
        <taxon>Hymenobacter</taxon>
    </lineage>
</organism>
<sequence length="528" mass="56002">MANIFAKKPLAQLLGEANSSGEGSLKRTLGAGNLVALGVGAIIGAGLFVRTAAAAAQASGPGVTLAFIVAAIGCAFAGLCYAEFAAMIPIAGSAYTYAYTTMGEFVAWVIGWALIMEYALGAATVSIAWSEYLNKLLEAFHMSPISYELSHSPFESAAVDGVMHSGIINLPALLVIVALSLLLIKGTQESALFNAVVVFLKVAIVLVFIAVGWQFINPSNHEPYLIPENAEPVKNAAGAVVREYTAWNKHGWGGILGGAAIVFFAFIGFDAVSTAAQEAKNPKRDMPIGILGSLAVCTVLYILFGHVLTGVANWREFADPAKGGEASVTYAIKAHMPGYEWLGTAVTMAILLGFSSVILVMLMGQSRVFFSMAKDGLMPRAFSELHPKFHTPYKSNLALLVFVGAFAAFVPGSLAGDLTSFGTLLAFVLVSAGVWIMRKSDPAQPRPFRAPLSSPSFPLVPILGMLVCLGMIVALDAFTLKVALGWMLLGFIVYFIYGKKNSKLQQGIVVVPTEMEEQAFIEPDRKNA</sequence>
<feature type="transmembrane region" description="Helical" evidence="6">
    <location>
        <begin position="34"/>
        <end position="56"/>
    </location>
</feature>
<dbReference type="GO" id="GO:0015171">
    <property type="term" value="F:amino acid transmembrane transporter activity"/>
    <property type="evidence" value="ECO:0007669"/>
    <property type="project" value="TreeGrafter"/>
</dbReference>
<comment type="caution">
    <text evidence="7">The sequence shown here is derived from an EMBL/GenBank/DDBJ whole genome shotgun (WGS) entry which is preliminary data.</text>
</comment>
<evidence type="ECO:0000313" key="8">
    <source>
        <dbReference type="Proteomes" id="UP000273500"/>
    </source>
</evidence>
<dbReference type="RefSeq" id="WP_125422567.1">
    <property type="nucleotide sequence ID" value="NZ_RWIT01000011.1"/>
</dbReference>
<evidence type="ECO:0000256" key="6">
    <source>
        <dbReference type="SAM" id="Phobius"/>
    </source>
</evidence>
<feature type="transmembrane region" description="Helical" evidence="6">
    <location>
        <begin position="480"/>
        <end position="497"/>
    </location>
</feature>
<keyword evidence="8" id="KW-1185">Reference proteome</keyword>
<dbReference type="Pfam" id="PF13520">
    <property type="entry name" value="AA_permease_2"/>
    <property type="match status" value="1"/>
</dbReference>
<feature type="transmembrane region" description="Helical" evidence="6">
    <location>
        <begin position="420"/>
        <end position="437"/>
    </location>
</feature>
<keyword evidence="2" id="KW-0813">Transport</keyword>
<dbReference type="GO" id="GO:0016020">
    <property type="term" value="C:membrane"/>
    <property type="evidence" value="ECO:0007669"/>
    <property type="project" value="UniProtKB-SubCell"/>
</dbReference>
<reference evidence="7 8" key="1">
    <citation type="submission" date="2018-12" db="EMBL/GenBank/DDBJ databases">
        <authorList>
            <person name="Feng G."/>
            <person name="Zhu H."/>
        </authorList>
    </citation>
    <scope>NUCLEOTIDE SEQUENCE [LARGE SCALE GENOMIC DNA]</scope>
    <source>
        <strain evidence="7 8">KCTC 12533</strain>
    </source>
</reference>
<dbReference type="Proteomes" id="UP000273500">
    <property type="component" value="Unassembled WGS sequence"/>
</dbReference>
<feature type="transmembrane region" description="Helical" evidence="6">
    <location>
        <begin position="397"/>
        <end position="414"/>
    </location>
</feature>